<keyword evidence="3" id="KW-1185">Reference proteome</keyword>
<dbReference type="OrthoDB" id="7285394at2"/>
<protein>
    <submittedName>
        <fullName evidence="2">Uncharacterized protein DUF2628</fullName>
    </submittedName>
</protein>
<evidence type="ECO:0000313" key="2">
    <source>
        <dbReference type="EMBL" id="PWJ80182.1"/>
    </source>
</evidence>
<feature type="transmembrane region" description="Helical" evidence="1">
    <location>
        <begin position="74"/>
        <end position="94"/>
    </location>
</feature>
<organism evidence="2 3">
    <name type="scientific">Pseudaminobacter salicylatoxidans</name>
    <dbReference type="NCBI Taxonomy" id="93369"/>
    <lineage>
        <taxon>Bacteria</taxon>
        <taxon>Pseudomonadati</taxon>
        <taxon>Pseudomonadota</taxon>
        <taxon>Alphaproteobacteria</taxon>
        <taxon>Hyphomicrobiales</taxon>
        <taxon>Phyllobacteriaceae</taxon>
        <taxon>Pseudaminobacter</taxon>
    </lineage>
</organism>
<feature type="transmembrane region" description="Helical" evidence="1">
    <location>
        <begin position="49"/>
        <end position="68"/>
    </location>
</feature>
<dbReference type="Pfam" id="PF10947">
    <property type="entry name" value="DUF2628"/>
    <property type="match status" value="1"/>
</dbReference>
<accession>A0A316BZG2</accession>
<dbReference type="EMBL" id="QGGG01000013">
    <property type="protein sequence ID" value="PWJ80182.1"/>
    <property type="molecule type" value="Genomic_DNA"/>
</dbReference>
<dbReference type="InterPro" id="IPR024399">
    <property type="entry name" value="DUF2628"/>
</dbReference>
<sequence>MAIYVVMEPPFGNAAAASERAVLVRDGFSLVAFLVPPFWLLWHRLWIEAVLAFAAALLLTALGEAVGFGVTSALLSLLVSIYVGLEGPALRLAALRRRGWRDWGAVEARDRQDAEIRYLSEVDLPERADVSPPFADQPAMPVAAAPARKGPALGLLDYPGRA</sequence>
<evidence type="ECO:0000313" key="3">
    <source>
        <dbReference type="Proteomes" id="UP000245396"/>
    </source>
</evidence>
<evidence type="ECO:0000256" key="1">
    <source>
        <dbReference type="SAM" id="Phobius"/>
    </source>
</evidence>
<reference evidence="2 3" key="1">
    <citation type="submission" date="2018-05" db="EMBL/GenBank/DDBJ databases">
        <title>Genomic Encyclopedia of Type Strains, Phase IV (KMG-IV): sequencing the most valuable type-strain genomes for metagenomic binning, comparative biology and taxonomic classification.</title>
        <authorList>
            <person name="Goeker M."/>
        </authorList>
    </citation>
    <scope>NUCLEOTIDE SEQUENCE [LARGE SCALE GENOMIC DNA]</scope>
    <source>
        <strain evidence="2 3">DSM 6986</strain>
    </source>
</reference>
<keyword evidence="1" id="KW-1133">Transmembrane helix</keyword>
<keyword evidence="1" id="KW-0472">Membrane</keyword>
<gene>
    <name evidence="2" type="ORF">C7441_113109</name>
</gene>
<keyword evidence="1" id="KW-0812">Transmembrane</keyword>
<feature type="transmembrane region" description="Helical" evidence="1">
    <location>
        <begin position="22"/>
        <end position="42"/>
    </location>
</feature>
<dbReference type="AlphaFoldDB" id="A0A316BZG2"/>
<comment type="caution">
    <text evidence="2">The sequence shown here is derived from an EMBL/GenBank/DDBJ whole genome shotgun (WGS) entry which is preliminary data.</text>
</comment>
<name>A0A316BZG2_PSESE</name>
<dbReference type="STRING" id="1192868.GCA_000304395_01232"/>
<dbReference type="RefSeq" id="WP_109614006.1">
    <property type="nucleotide sequence ID" value="NZ_QGGG01000013.1"/>
</dbReference>
<dbReference type="Proteomes" id="UP000245396">
    <property type="component" value="Unassembled WGS sequence"/>
</dbReference>
<proteinExistence type="predicted"/>